<dbReference type="CDD" id="cd06445">
    <property type="entry name" value="ATase"/>
    <property type="match status" value="1"/>
</dbReference>
<protein>
    <submittedName>
        <fullName evidence="3">Alkyltransferase-like protein 1</fullName>
    </submittedName>
</protein>
<dbReference type="Pfam" id="PF01035">
    <property type="entry name" value="DNA_binding_1"/>
    <property type="match status" value="1"/>
</dbReference>
<reference evidence="3 4" key="1">
    <citation type="submission" date="2022-12" db="EMBL/GenBank/DDBJ databases">
        <title>Genomic features and morphological characterization of a novel Knufia sp. strain isolated from spacecraft assembly facility.</title>
        <authorList>
            <person name="Teixeira M."/>
            <person name="Chander A.M."/>
            <person name="Stajich J.E."/>
            <person name="Venkateswaran K."/>
        </authorList>
    </citation>
    <scope>NUCLEOTIDE SEQUENCE [LARGE SCALE GENOMIC DNA]</scope>
    <source>
        <strain evidence="3 4">FJI-L2-BK-P2</strain>
    </source>
</reference>
<feature type="domain" description="Methylated-DNA-[protein]-cysteine S-methyltransferase DNA binding" evidence="2">
    <location>
        <begin position="11"/>
        <end position="104"/>
    </location>
</feature>
<dbReference type="EMBL" id="JAKLMC020000007">
    <property type="protein sequence ID" value="KAK5954917.1"/>
    <property type="molecule type" value="Genomic_DNA"/>
</dbReference>
<dbReference type="InterPro" id="IPR052520">
    <property type="entry name" value="ATL_DNA_repair"/>
</dbReference>
<dbReference type="PANTHER" id="PTHR42942:SF1">
    <property type="entry name" value="ALKYLTRANSFERASE-LIKE PROTEIN 1"/>
    <property type="match status" value="1"/>
</dbReference>
<evidence type="ECO:0000256" key="1">
    <source>
        <dbReference type="ARBA" id="ARBA00022763"/>
    </source>
</evidence>
<dbReference type="Gene3D" id="1.10.10.10">
    <property type="entry name" value="Winged helix-like DNA-binding domain superfamily/Winged helix DNA-binding domain"/>
    <property type="match status" value="1"/>
</dbReference>
<dbReference type="InterPro" id="IPR036217">
    <property type="entry name" value="MethylDNA_cys_MeTrfase_DNAb"/>
</dbReference>
<dbReference type="InterPro" id="IPR014048">
    <property type="entry name" value="MethylDNA_cys_MeTrfase_DNA-bd"/>
</dbReference>
<dbReference type="Proteomes" id="UP001316803">
    <property type="component" value="Unassembled WGS sequence"/>
</dbReference>
<gene>
    <name evidence="3" type="primary">atl1</name>
    <name evidence="3" type="ORF">OHC33_003596</name>
</gene>
<proteinExistence type="predicted"/>
<evidence type="ECO:0000313" key="4">
    <source>
        <dbReference type="Proteomes" id="UP001316803"/>
    </source>
</evidence>
<keyword evidence="4" id="KW-1185">Reference proteome</keyword>
<organism evidence="3 4">
    <name type="scientific">Knufia fluminis</name>
    <dbReference type="NCBI Taxonomy" id="191047"/>
    <lineage>
        <taxon>Eukaryota</taxon>
        <taxon>Fungi</taxon>
        <taxon>Dikarya</taxon>
        <taxon>Ascomycota</taxon>
        <taxon>Pezizomycotina</taxon>
        <taxon>Eurotiomycetes</taxon>
        <taxon>Chaetothyriomycetidae</taxon>
        <taxon>Chaetothyriales</taxon>
        <taxon>Trichomeriaceae</taxon>
        <taxon>Knufia</taxon>
    </lineage>
</organism>
<keyword evidence="1" id="KW-0227">DNA damage</keyword>
<evidence type="ECO:0000313" key="3">
    <source>
        <dbReference type="EMBL" id="KAK5954917.1"/>
    </source>
</evidence>
<dbReference type="SUPFAM" id="SSF46767">
    <property type="entry name" value="Methylated DNA-protein cysteine methyltransferase, C-terminal domain"/>
    <property type="match status" value="1"/>
</dbReference>
<sequence>MPQTNEAAEWFSAVYEAVQQIPYGKCTSYGHIAALLGYPKRARQVGVCLKHLPEYDENDPEKFEYHSQNVPWQRVVNSKGGISPRGDGGSAANRQAVRLRAEGIEVEDGRGAAEATVDFSRFGWFPQDLPNEPGDEA</sequence>
<dbReference type="AlphaFoldDB" id="A0AAN8I533"/>
<evidence type="ECO:0000259" key="2">
    <source>
        <dbReference type="Pfam" id="PF01035"/>
    </source>
</evidence>
<accession>A0AAN8I533</accession>
<dbReference type="InterPro" id="IPR036388">
    <property type="entry name" value="WH-like_DNA-bd_sf"/>
</dbReference>
<dbReference type="GO" id="GO:0003824">
    <property type="term" value="F:catalytic activity"/>
    <property type="evidence" value="ECO:0007669"/>
    <property type="project" value="InterPro"/>
</dbReference>
<name>A0AAN8I533_9EURO</name>
<dbReference type="PANTHER" id="PTHR42942">
    <property type="entry name" value="6-O-METHYLGUANINE DNA METHYLTRANSFERASE"/>
    <property type="match status" value="1"/>
</dbReference>
<dbReference type="GO" id="GO:0006281">
    <property type="term" value="P:DNA repair"/>
    <property type="evidence" value="ECO:0007669"/>
    <property type="project" value="InterPro"/>
</dbReference>
<comment type="caution">
    <text evidence="3">The sequence shown here is derived from an EMBL/GenBank/DDBJ whole genome shotgun (WGS) entry which is preliminary data.</text>
</comment>